<reference evidence="2 3" key="1">
    <citation type="submission" date="2019-10" db="EMBL/GenBank/DDBJ databases">
        <authorList>
            <person name="Karimi E."/>
        </authorList>
    </citation>
    <scope>NUCLEOTIDE SEQUENCE [LARGE SCALE GENOMIC DNA]</scope>
    <source>
        <strain evidence="2">Bacillus sp. 71</strain>
    </source>
</reference>
<evidence type="ECO:0000256" key="1">
    <source>
        <dbReference type="SAM" id="Phobius"/>
    </source>
</evidence>
<name>A0A654A7Z3_BACMY</name>
<accession>A0A654A7Z3</accession>
<evidence type="ECO:0000313" key="3">
    <source>
        <dbReference type="Proteomes" id="UP000437562"/>
    </source>
</evidence>
<gene>
    <name evidence="2" type="ORF">BACI71_40517</name>
</gene>
<organism evidence="2 3">
    <name type="scientific">Bacillus mycoides</name>
    <dbReference type="NCBI Taxonomy" id="1405"/>
    <lineage>
        <taxon>Bacteria</taxon>
        <taxon>Bacillati</taxon>
        <taxon>Bacillota</taxon>
        <taxon>Bacilli</taxon>
        <taxon>Bacillales</taxon>
        <taxon>Bacillaceae</taxon>
        <taxon>Bacillus</taxon>
        <taxon>Bacillus cereus group</taxon>
    </lineage>
</organism>
<dbReference type="EMBL" id="CABWMC010000029">
    <property type="protein sequence ID" value="VXC63628.1"/>
    <property type="molecule type" value="Genomic_DNA"/>
</dbReference>
<sequence>MLLAIYAFLEIVFHIFIYHIFHTFHFLLYARIKKDAKKSSFEQENNLKNEKGKGYRNTTYLNKKGKINFINRN</sequence>
<dbReference type="AlphaFoldDB" id="A0A654A7Z3"/>
<keyword evidence="1" id="KW-0812">Transmembrane</keyword>
<keyword evidence="1" id="KW-0472">Membrane</keyword>
<proteinExistence type="predicted"/>
<protein>
    <submittedName>
        <fullName evidence="2">Uncharacterized protein</fullName>
    </submittedName>
</protein>
<feature type="transmembrane region" description="Helical" evidence="1">
    <location>
        <begin position="6"/>
        <end position="30"/>
    </location>
</feature>
<keyword evidence="1" id="KW-1133">Transmembrane helix</keyword>
<evidence type="ECO:0000313" key="2">
    <source>
        <dbReference type="EMBL" id="VXC63628.1"/>
    </source>
</evidence>
<dbReference type="Proteomes" id="UP000437562">
    <property type="component" value="Unassembled WGS sequence"/>
</dbReference>